<dbReference type="RefSeq" id="WP_093279112.1">
    <property type="nucleotide sequence ID" value="NZ_FNDD01000038.1"/>
</dbReference>
<gene>
    <name evidence="6" type="ORF">SAMN04488136_13842</name>
</gene>
<organism evidence="6 7">
    <name type="scientific">Vibrio xiamenensis</name>
    <dbReference type="NCBI Taxonomy" id="861298"/>
    <lineage>
        <taxon>Bacteria</taxon>
        <taxon>Pseudomonadati</taxon>
        <taxon>Pseudomonadota</taxon>
        <taxon>Gammaproteobacteria</taxon>
        <taxon>Vibrionales</taxon>
        <taxon>Vibrionaceae</taxon>
        <taxon>Vibrio</taxon>
    </lineage>
</organism>
<dbReference type="InterPro" id="IPR018211">
    <property type="entry name" value="ADH_Fe_CS"/>
</dbReference>
<feature type="domain" description="Fe-containing alcohol dehydrogenase-like C-terminal" evidence="5">
    <location>
        <begin position="168"/>
        <end position="369"/>
    </location>
</feature>
<evidence type="ECO:0000256" key="1">
    <source>
        <dbReference type="ARBA" id="ARBA00001962"/>
    </source>
</evidence>
<protein>
    <submittedName>
        <fullName evidence="6">1-propanol dehydrogenase</fullName>
    </submittedName>
</protein>
<dbReference type="InterPro" id="IPR039697">
    <property type="entry name" value="Alcohol_dehydrogenase_Fe"/>
</dbReference>
<name>A0A1G8GKL6_9VIBR</name>
<dbReference type="STRING" id="861298.SAMN04488136_13842"/>
<dbReference type="InterPro" id="IPR056798">
    <property type="entry name" value="ADH_Fe_C"/>
</dbReference>
<dbReference type="AlphaFoldDB" id="A0A1G8GKL6"/>
<comment type="similarity">
    <text evidence="2">Belongs to the iron-containing alcohol dehydrogenase family.</text>
</comment>
<dbReference type="FunFam" id="1.20.1090.10:FF:000001">
    <property type="entry name" value="Aldehyde-alcohol dehydrogenase"/>
    <property type="match status" value="1"/>
</dbReference>
<dbReference type="Gene3D" id="3.40.50.1970">
    <property type="match status" value="1"/>
</dbReference>
<evidence type="ECO:0000256" key="3">
    <source>
        <dbReference type="ARBA" id="ARBA00023002"/>
    </source>
</evidence>
<evidence type="ECO:0000259" key="5">
    <source>
        <dbReference type="Pfam" id="PF25137"/>
    </source>
</evidence>
<dbReference type="Pfam" id="PF00465">
    <property type="entry name" value="Fe-ADH"/>
    <property type="match status" value="1"/>
</dbReference>
<evidence type="ECO:0000256" key="2">
    <source>
        <dbReference type="ARBA" id="ARBA00007358"/>
    </source>
</evidence>
<keyword evidence="7" id="KW-1185">Reference proteome</keyword>
<dbReference type="Pfam" id="PF25137">
    <property type="entry name" value="ADH_Fe_C"/>
    <property type="match status" value="1"/>
</dbReference>
<dbReference type="SUPFAM" id="SSF56796">
    <property type="entry name" value="Dehydroquinate synthase-like"/>
    <property type="match status" value="1"/>
</dbReference>
<dbReference type="GO" id="GO:0004022">
    <property type="term" value="F:alcohol dehydrogenase (NAD+) activity"/>
    <property type="evidence" value="ECO:0007669"/>
    <property type="project" value="TreeGrafter"/>
</dbReference>
<evidence type="ECO:0000313" key="7">
    <source>
        <dbReference type="Proteomes" id="UP000198854"/>
    </source>
</evidence>
<feature type="domain" description="Alcohol dehydrogenase iron-type/glycerol dehydrogenase GldA" evidence="4">
    <location>
        <begin position="7"/>
        <end position="157"/>
    </location>
</feature>
<dbReference type="PANTHER" id="PTHR11496:SF83">
    <property type="entry name" value="HYDROXYACID-OXOACID TRANSHYDROGENASE, MITOCHONDRIAL"/>
    <property type="match status" value="1"/>
</dbReference>
<dbReference type="Gene3D" id="1.20.1090.10">
    <property type="entry name" value="Dehydroquinate synthase-like - alpha domain"/>
    <property type="match status" value="1"/>
</dbReference>
<dbReference type="CDD" id="cd08180">
    <property type="entry name" value="PDD"/>
    <property type="match status" value="1"/>
</dbReference>
<dbReference type="EMBL" id="FNDD01000038">
    <property type="protein sequence ID" value="SDH94968.1"/>
    <property type="molecule type" value="Genomic_DNA"/>
</dbReference>
<dbReference type="OrthoDB" id="9815791at2"/>
<dbReference type="InterPro" id="IPR001670">
    <property type="entry name" value="ADH_Fe/GldA"/>
</dbReference>
<keyword evidence="3" id="KW-0560">Oxidoreductase</keyword>
<evidence type="ECO:0000259" key="4">
    <source>
        <dbReference type="Pfam" id="PF00465"/>
    </source>
</evidence>
<dbReference type="PROSITE" id="PS00913">
    <property type="entry name" value="ADH_IRON_1"/>
    <property type="match status" value="1"/>
</dbReference>
<accession>A0A1G8GKL6</accession>
<sequence>MKRFALPTAIYSGADSLEYLRRFQGKTVWIVCDPFLANGAAIERLKAPLVGNHVSVYSDIQPDPNIKTVVAGIEVLLRIKPDVVIGFGGGSAIDAAKAMVFFASHLGVNIDACIAIPTTSGTGSEVTSASVITDSERGIKYPLFERSIYPDIALLDPEFVVTVPPKVTANTGMDVLTHALEAYVATNSTDFSDALAEKAIHIVFRYLPVAYENGACLAIREKLHNASCLAGTAFGQSGLGLNHAIAHQLGGQFHIAHGLANAILLTHVVRFNARFSPRAAKRYARLAKHLRFCQPQATPETGVNQLIFHIQKLQKQLQITASLRALDVNRAQAMEHMSAMINAALNDSTLATSPYQPSAAQVRTIIEALL</sequence>
<dbReference type="GO" id="GO:0046872">
    <property type="term" value="F:metal ion binding"/>
    <property type="evidence" value="ECO:0007669"/>
    <property type="project" value="InterPro"/>
</dbReference>
<evidence type="ECO:0000313" key="6">
    <source>
        <dbReference type="EMBL" id="SDH94968.1"/>
    </source>
</evidence>
<reference evidence="6 7" key="1">
    <citation type="submission" date="2016-10" db="EMBL/GenBank/DDBJ databases">
        <authorList>
            <person name="de Groot N.N."/>
        </authorList>
    </citation>
    <scope>NUCLEOTIDE SEQUENCE [LARGE SCALE GENOMIC DNA]</scope>
    <source>
        <strain evidence="6 7">CGMCC 1.10228</strain>
    </source>
</reference>
<proteinExistence type="inferred from homology"/>
<dbReference type="PANTHER" id="PTHR11496">
    <property type="entry name" value="ALCOHOL DEHYDROGENASE"/>
    <property type="match status" value="1"/>
</dbReference>
<comment type="cofactor">
    <cofactor evidence="1">
        <name>Fe cation</name>
        <dbReference type="ChEBI" id="CHEBI:24875"/>
    </cofactor>
</comment>
<dbReference type="Proteomes" id="UP000198854">
    <property type="component" value="Unassembled WGS sequence"/>
</dbReference>
<dbReference type="FunFam" id="3.40.50.1970:FF:000003">
    <property type="entry name" value="Alcohol dehydrogenase, iron-containing"/>
    <property type="match status" value="1"/>
</dbReference>